<dbReference type="EMBL" id="CP003732">
    <property type="protein sequence ID" value="AFV12684.1"/>
    <property type="molecule type" value="Genomic_DNA"/>
</dbReference>
<evidence type="ECO:0000259" key="5">
    <source>
        <dbReference type="Pfam" id="PF00496"/>
    </source>
</evidence>
<dbReference type="Pfam" id="PF07833">
    <property type="entry name" value="Cu_amine_oxidN1"/>
    <property type="match status" value="1"/>
</dbReference>
<dbReference type="GO" id="GO:0015833">
    <property type="term" value="P:peptide transport"/>
    <property type="evidence" value="ECO:0007669"/>
    <property type="project" value="TreeGrafter"/>
</dbReference>
<organism evidence="7 8">
    <name type="scientific">Thermacetogenium phaeum (strain ATCC BAA-254 / DSM 26808 / PB)</name>
    <dbReference type="NCBI Taxonomy" id="1089553"/>
    <lineage>
        <taxon>Bacteria</taxon>
        <taxon>Bacillati</taxon>
        <taxon>Bacillota</taxon>
        <taxon>Clostridia</taxon>
        <taxon>Thermoanaerobacterales</taxon>
        <taxon>Thermoanaerobacteraceae</taxon>
        <taxon>Thermacetogenium</taxon>
    </lineage>
</organism>
<comment type="similarity">
    <text evidence="2">Belongs to the bacterial solute-binding protein 5 family.</text>
</comment>
<keyword evidence="3" id="KW-0813">Transport</keyword>
<keyword evidence="8" id="KW-1185">Reference proteome</keyword>
<evidence type="ECO:0000256" key="3">
    <source>
        <dbReference type="ARBA" id="ARBA00022448"/>
    </source>
</evidence>
<evidence type="ECO:0000313" key="8">
    <source>
        <dbReference type="Proteomes" id="UP000000467"/>
    </source>
</evidence>
<dbReference type="InterPro" id="IPR036582">
    <property type="entry name" value="Mao_N_sf"/>
</dbReference>
<dbReference type="InterPro" id="IPR039424">
    <property type="entry name" value="SBP_5"/>
</dbReference>
<dbReference type="PANTHER" id="PTHR30290:SF10">
    <property type="entry name" value="PERIPLASMIC OLIGOPEPTIDE-BINDING PROTEIN-RELATED"/>
    <property type="match status" value="1"/>
</dbReference>
<dbReference type="GO" id="GO:0030313">
    <property type="term" value="C:cell envelope"/>
    <property type="evidence" value="ECO:0007669"/>
    <property type="project" value="UniProtKB-SubCell"/>
</dbReference>
<feature type="domain" description="Solute-binding protein family 5" evidence="5">
    <location>
        <begin position="193"/>
        <end position="560"/>
    </location>
</feature>
<comment type="subcellular location">
    <subcellularLocation>
        <location evidence="1">Cell envelope</location>
    </subcellularLocation>
</comment>
<dbReference type="SUPFAM" id="SSF55383">
    <property type="entry name" value="Copper amine oxidase, domain N"/>
    <property type="match status" value="1"/>
</dbReference>
<dbReference type="Gene3D" id="3.40.190.10">
    <property type="entry name" value="Periplasmic binding protein-like II"/>
    <property type="match status" value="1"/>
</dbReference>
<proteinExistence type="inferred from homology"/>
<dbReference type="STRING" id="1089553.Tph_c25100"/>
<dbReference type="KEGG" id="tpz:Tph_c25100"/>
<dbReference type="SUPFAM" id="SSF53850">
    <property type="entry name" value="Periplasmic binding protein-like II"/>
    <property type="match status" value="1"/>
</dbReference>
<evidence type="ECO:0000313" key="7">
    <source>
        <dbReference type="EMBL" id="AFV12684.1"/>
    </source>
</evidence>
<evidence type="ECO:0000256" key="2">
    <source>
        <dbReference type="ARBA" id="ARBA00005695"/>
    </source>
</evidence>
<feature type="domain" description="Copper amine oxidase-like N-terminal" evidence="6">
    <location>
        <begin position="37"/>
        <end position="139"/>
    </location>
</feature>
<dbReference type="Proteomes" id="UP000000467">
    <property type="component" value="Chromosome"/>
</dbReference>
<dbReference type="InterPro" id="IPR000914">
    <property type="entry name" value="SBP_5_dom"/>
</dbReference>
<evidence type="ECO:0000256" key="4">
    <source>
        <dbReference type="ARBA" id="ARBA00022729"/>
    </source>
</evidence>
<accession>K4LXH7</accession>
<keyword evidence="4" id="KW-0732">Signal</keyword>
<name>K4LXH7_THEPS</name>
<dbReference type="AlphaFoldDB" id="K4LXH7"/>
<evidence type="ECO:0000259" key="6">
    <source>
        <dbReference type="Pfam" id="PF07833"/>
    </source>
</evidence>
<dbReference type="eggNOG" id="COG0747">
    <property type="taxonomic scope" value="Bacteria"/>
</dbReference>
<dbReference type="CDD" id="cd00995">
    <property type="entry name" value="PBP2_NikA_DppA_OppA_like"/>
    <property type="match status" value="1"/>
</dbReference>
<protein>
    <submittedName>
        <fullName evidence="7">Copper amine oxidase-like protein</fullName>
    </submittedName>
</protein>
<dbReference type="Pfam" id="PF00496">
    <property type="entry name" value="SBP_bac_5"/>
    <property type="match status" value="1"/>
</dbReference>
<reference evidence="7 8" key="1">
    <citation type="journal article" date="2012" name="BMC Genomics">
        <title>Genome-guided analysis of physiological and morphological traits of the fermentative acetate oxidizer Thermacetogenium phaeum.</title>
        <authorList>
            <person name="Oehler D."/>
            <person name="Poehlein A."/>
            <person name="Leimbach A."/>
            <person name="Muller N."/>
            <person name="Daniel R."/>
            <person name="Gottschalk G."/>
            <person name="Schink B."/>
        </authorList>
    </citation>
    <scope>NUCLEOTIDE SEQUENCE [LARGE SCALE GENOMIC DNA]</scope>
    <source>
        <strain evidence="8">ATCC BAA-254 / DSM 26808 / PB</strain>
    </source>
</reference>
<gene>
    <name evidence="7" type="ordered locus">Tph_c25100</name>
</gene>
<dbReference type="RefSeq" id="WP_015051546.1">
    <property type="nucleotide sequence ID" value="NC_018870.1"/>
</dbReference>
<evidence type="ECO:0000256" key="1">
    <source>
        <dbReference type="ARBA" id="ARBA00004196"/>
    </source>
</evidence>
<dbReference type="PANTHER" id="PTHR30290">
    <property type="entry name" value="PERIPLASMIC BINDING COMPONENT OF ABC TRANSPORTER"/>
    <property type="match status" value="1"/>
</dbReference>
<dbReference type="OrthoDB" id="9772924at2"/>
<dbReference type="HOGENOM" id="CLU_017028_8_7_9"/>
<dbReference type="InterPro" id="IPR012854">
    <property type="entry name" value="Cu_amine_oxidase-like_N"/>
</dbReference>
<dbReference type="GO" id="GO:1904680">
    <property type="term" value="F:peptide transmembrane transporter activity"/>
    <property type="evidence" value="ECO:0007669"/>
    <property type="project" value="TreeGrafter"/>
</dbReference>
<dbReference type="Gene3D" id="3.30.457.10">
    <property type="entry name" value="Copper amine oxidase-like, N-terminal domain"/>
    <property type="match status" value="1"/>
</dbReference>
<dbReference type="Gene3D" id="3.10.105.10">
    <property type="entry name" value="Dipeptide-binding Protein, Domain 3"/>
    <property type="match status" value="1"/>
</dbReference>
<sequence length="658" mass="73845">MVVRKAKFFILAFLFLFAVTLLNGTALTYAKDFSVEVDGRQLVSGASLLSEQGRIMVPVRVLGEALGLKVRWYGDERMVILQKGDLLLKLTVGSRVAEKNDGKVFMDVAPKIANGRCFVPLRFVAQTFGCQVRWDQEKQLADVKSGMVKEISLGTLSPLEPMNILNDLGAWYRMNHFGFTHVQLVQYDPQLHIVPCLAEKWEVSPDGKAVTFYLVKDARWHDGEPVTAEDVKFTFEYKLKHLKELARWTVAAIEKIEVADAHTVTFYLKEPLVYSLFKDLAIGIGIILPKHIWEDVNDPKNYTARENLIGCGPFIFESYDPASQTATFKANHDYFAGQPSVEKVKVKYYKNVDALVMALKKGEIAATYDYAMPIPASYAPALEGTPGLDLGVISDLGIMIYMAFGREYPVTEKAFREAVSYAIDYEMLVKAVAGDYGEVPGRGIVPPSLPAYDPALPRLTQDLAKANALLDQIGLKDKDGDGIRELPDGSKLRIPVTPATKKGKETMMVRAAEVICSHLKKVGIDAYIDPEVLGNEEKWQQRVWNDRDYWIYLGYATPGAVIYDGGLMYFVDAQGAFGTCADPEYVRIYQKVRQARNDSEWTAALREAQHYHARELPGLALIWGKALYPYRTDEFTGWAIRSGFGPVNYQTWFALRSR</sequence>